<dbReference type="GO" id="GO:0046872">
    <property type="term" value="F:metal ion binding"/>
    <property type="evidence" value="ECO:0007669"/>
    <property type="project" value="UniProtKB-KW"/>
</dbReference>
<dbReference type="EMBL" id="CP014223">
    <property type="protein sequence ID" value="AMJ41936.1"/>
    <property type="molecule type" value="Genomic_DNA"/>
</dbReference>
<dbReference type="PIRSF" id="PIRSF016599">
    <property type="entry name" value="Xaa-His_dipept"/>
    <property type="match status" value="1"/>
</dbReference>
<evidence type="ECO:0000256" key="7">
    <source>
        <dbReference type="ARBA" id="ARBA00023049"/>
    </source>
</evidence>
<dbReference type="GO" id="GO:0005829">
    <property type="term" value="C:cytosol"/>
    <property type="evidence" value="ECO:0007669"/>
    <property type="project" value="TreeGrafter"/>
</dbReference>
<keyword evidence="7" id="KW-0482">Metalloprotease</keyword>
<keyword evidence="4" id="KW-0479">Metal-binding</keyword>
<keyword evidence="8" id="KW-0170">Cobalt</keyword>
<comment type="catalytic activity">
    <reaction evidence="9">
        <text>Hydrolysis of dipeptides, preferentially hydrophobic dipeptides including prolyl amino acids.</text>
        <dbReference type="EC" id="3.4.13.18"/>
    </reaction>
</comment>
<sequence>MGKLDGLCGDKVFYYFEEICKIPHGSENEMALSDYIVAFAKDRGLYYRQDESHNVLIKKSGSKGYEEVPPVILQGHIDMVCEKNAGTEMDFLKDPLDIYVEDGFIHAKGTTLGGDDGIAVAYMLAILDDNTLEHPPIEALFTVEEEIGMGGARAFEPFDVEGKRLLNMDTEEEGVLLSGCAGGRRARVYLPAERMEISEGKGAYHISIRGLKGGHSGSDIHLQRANANRLMGRVLYMLLEKEDFSLASVDGGNMDNAICREAEAVIVFDKEKEDGIREYLMKIENILKEEYNSCEPSITISIELLKEAVFQVFTEDTKSKVIYTLLLLPFGVQTMSMEMKGLVESSNNIGIVKTTAEYIYFDNAVRSSVESRKELICQKIHAIANLCGARVEEVNDYPGWRFNPDSEMLKLFAKTYQEMYGKEAEIAAIHAGLECGLFSEKIPNLDMVSIGPEMHDVHTPDECLSVASTIRVWEYLKEVLRKMDH</sequence>
<evidence type="ECO:0000256" key="12">
    <source>
        <dbReference type="ARBA" id="ARBA00061423"/>
    </source>
</evidence>
<evidence type="ECO:0000256" key="3">
    <source>
        <dbReference type="ARBA" id="ARBA00022670"/>
    </source>
</evidence>
<evidence type="ECO:0000256" key="15">
    <source>
        <dbReference type="ARBA" id="ARBA00076004"/>
    </source>
</evidence>
<keyword evidence="3" id="KW-0645">Protease</keyword>
<evidence type="ECO:0000256" key="17">
    <source>
        <dbReference type="ARBA" id="ARBA00078074"/>
    </source>
</evidence>
<evidence type="ECO:0000259" key="18">
    <source>
        <dbReference type="Pfam" id="PF07687"/>
    </source>
</evidence>
<dbReference type="CDD" id="cd03890">
    <property type="entry name" value="M20_pepD"/>
    <property type="match status" value="1"/>
</dbReference>
<dbReference type="GO" id="GO:0070573">
    <property type="term" value="F:metallodipeptidase activity"/>
    <property type="evidence" value="ECO:0007669"/>
    <property type="project" value="TreeGrafter"/>
</dbReference>
<dbReference type="EMBL" id="FQUA01000011">
    <property type="protein sequence ID" value="SHE94583.1"/>
    <property type="molecule type" value="Genomic_DNA"/>
</dbReference>
<evidence type="ECO:0000256" key="14">
    <source>
        <dbReference type="ARBA" id="ARBA00075285"/>
    </source>
</evidence>
<keyword evidence="6" id="KW-0862">Zinc</keyword>
<evidence type="ECO:0000256" key="2">
    <source>
        <dbReference type="ARBA" id="ARBA00001947"/>
    </source>
</evidence>
<evidence type="ECO:0000313" key="21">
    <source>
        <dbReference type="Proteomes" id="UP000068026"/>
    </source>
</evidence>
<dbReference type="EC" id="3.4.13.18" evidence="10"/>
<reference evidence="22" key="4">
    <citation type="submission" date="2016-11" db="EMBL/GenBank/DDBJ databases">
        <authorList>
            <person name="Jaros S."/>
            <person name="Januszkiewicz K."/>
            <person name="Wedrychowicz H."/>
        </authorList>
    </citation>
    <scope>NUCLEOTIDE SEQUENCE [LARGE SCALE GENOMIC DNA]</scope>
    <source>
        <strain evidence="22">DSM 1682</strain>
    </source>
</reference>
<dbReference type="PANTHER" id="PTHR43501:SF1">
    <property type="entry name" value="CYTOSOL NON-SPECIFIC DIPEPTIDASE"/>
    <property type="match status" value="1"/>
</dbReference>
<evidence type="ECO:0000256" key="1">
    <source>
        <dbReference type="ARBA" id="ARBA00001941"/>
    </source>
</evidence>
<reference evidence="20" key="3">
    <citation type="submission" date="2016-11" db="EMBL/GenBank/DDBJ databases">
        <authorList>
            <person name="Varghese N."/>
            <person name="Submissions S."/>
        </authorList>
    </citation>
    <scope>NUCLEOTIDE SEQUENCE</scope>
    <source>
        <strain evidence="20">DSM 1682</strain>
    </source>
</reference>
<dbReference type="GO" id="GO:0006508">
    <property type="term" value="P:proteolysis"/>
    <property type="evidence" value="ECO:0007669"/>
    <property type="project" value="UniProtKB-KW"/>
</dbReference>
<accession>A0A0X8VDH5</accession>
<dbReference type="Pfam" id="PF01546">
    <property type="entry name" value="Peptidase_M20"/>
    <property type="match status" value="1"/>
</dbReference>
<organism evidence="20 22">
    <name type="scientific">Anaerotignum propionicum DSM 1682</name>
    <dbReference type="NCBI Taxonomy" id="991789"/>
    <lineage>
        <taxon>Bacteria</taxon>
        <taxon>Bacillati</taxon>
        <taxon>Bacillota</taxon>
        <taxon>Clostridia</taxon>
        <taxon>Lachnospirales</taxon>
        <taxon>Anaerotignaceae</taxon>
        <taxon>Anaerotignum</taxon>
    </lineage>
</organism>
<evidence type="ECO:0000256" key="13">
    <source>
        <dbReference type="ARBA" id="ARBA00071271"/>
    </source>
</evidence>
<gene>
    <name evidence="19" type="primary">pepD_2</name>
    <name evidence="19" type="ORF">CPRO_23690</name>
    <name evidence="20" type="ORF">SAMN02745151_02288</name>
</gene>
<evidence type="ECO:0000256" key="11">
    <source>
        <dbReference type="ARBA" id="ARBA00044252"/>
    </source>
</evidence>
<evidence type="ECO:0000256" key="9">
    <source>
        <dbReference type="ARBA" id="ARBA00036421"/>
    </source>
</evidence>
<evidence type="ECO:0000256" key="5">
    <source>
        <dbReference type="ARBA" id="ARBA00022801"/>
    </source>
</evidence>
<keyword evidence="19" id="KW-0224">Dipeptidase</keyword>
<dbReference type="PRINTS" id="PR00934">
    <property type="entry name" value="XHISDIPTASE"/>
</dbReference>
<dbReference type="PANTHER" id="PTHR43501">
    <property type="entry name" value="CYTOSOL NON-SPECIFIC DIPEPTIDASE"/>
    <property type="match status" value="1"/>
</dbReference>
<evidence type="ECO:0000256" key="4">
    <source>
        <dbReference type="ARBA" id="ARBA00022723"/>
    </source>
</evidence>
<dbReference type="FunFam" id="3.40.630.10:FF:000015">
    <property type="entry name" value="Aminoacyl-histidine dipeptidase PepD"/>
    <property type="match status" value="1"/>
</dbReference>
<comment type="similarity">
    <text evidence="12">Belongs to the peptidase M20C family.</text>
</comment>
<evidence type="ECO:0000256" key="6">
    <source>
        <dbReference type="ARBA" id="ARBA00022833"/>
    </source>
</evidence>
<dbReference type="KEGG" id="cpro:CPRO_23690"/>
<dbReference type="Proteomes" id="UP000184204">
    <property type="component" value="Unassembled WGS sequence"/>
</dbReference>
<dbReference type="Proteomes" id="UP000068026">
    <property type="component" value="Chromosome"/>
</dbReference>
<dbReference type="NCBIfam" id="TIGR01893">
    <property type="entry name" value="aa-his-dipept"/>
    <property type="match status" value="1"/>
</dbReference>
<dbReference type="InterPro" id="IPR001160">
    <property type="entry name" value="Peptidase_M20C"/>
</dbReference>
<evidence type="ECO:0000313" key="20">
    <source>
        <dbReference type="EMBL" id="SHE94583.1"/>
    </source>
</evidence>
<proteinExistence type="inferred from homology"/>
<comment type="cofactor">
    <cofactor evidence="1">
        <name>Co(2+)</name>
        <dbReference type="ChEBI" id="CHEBI:48828"/>
    </cofactor>
</comment>
<dbReference type="InterPro" id="IPR011650">
    <property type="entry name" value="Peptidase_M20_dimer"/>
</dbReference>
<evidence type="ECO:0000313" key="22">
    <source>
        <dbReference type="Proteomes" id="UP000184204"/>
    </source>
</evidence>
<dbReference type="RefSeq" id="WP_066051957.1">
    <property type="nucleotide sequence ID" value="NZ_CP014223.1"/>
</dbReference>
<comment type="cofactor">
    <cofactor evidence="2">
        <name>Zn(2+)</name>
        <dbReference type="ChEBI" id="CHEBI:29105"/>
    </cofactor>
</comment>
<dbReference type="AlphaFoldDB" id="A0A0X8VDH5"/>
<reference evidence="19 21" key="1">
    <citation type="journal article" date="2016" name="Genome Announc.">
        <title>Complete Genome Sequence of the Amino Acid-Fermenting Clostridium propionicum X2 (DSM 1682).</title>
        <authorList>
            <person name="Poehlein A."/>
            <person name="Schlien K."/>
            <person name="Chowdhury N.P."/>
            <person name="Gottschalk G."/>
            <person name="Buckel W."/>
            <person name="Daniel R."/>
        </authorList>
    </citation>
    <scope>NUCLEOTIDE SEQUENCE [LARGE SCALE GENOMIC DNA]</scope>
    <source>
        <strain evidence="19 21">X2</strain>
    </source>
</reference>
<reference evidence="21" key="2">
    <citation type="submission" date="2016-01" db="EMBL/GenBank/DDBJ databases">
        <authorList>
            <person name="Poehlein A."/>
            <person name="Schlien K."/>
            <person name="Gottschalk G."/>
            <person name="Buckel W."/>
            <person name="Daniel R."/>
        </authorList>
    </citation>
    <scope>NUCLEOTIDE SEQUENCE [LARGE SCALE GENOMIC DNA]</scope>
    <source>
        <strain evidence="21">X2</strain>
    </source>
</reference>
<dbReference type="FunFam" id="3.40.630.10:FF:000072">
    <property type="entry name" value="Aminoacyl-histidine dipeptidase"/>
    <property type="match status" value="1"/>
</dbReference>
<feature type="domain" description="Peptidase M20 dimerisation" evidence="18">
    <location>
        <begin position="207"/>
        <end position="291"/>
    </location>
</feature>
<keyword evidence="21" id="KW-1185">Reference proteome</keyword>
<dbReference type="OrthoDB" id="9773892at2"/>
<evidence type="ECO:0000256" key="16">
    <source>
        <dbReference type="ARBA" id="ARBA00077688"/>
    </source>
</evidence>
<evidence type="ECO:0000256" key="10">
    <source>
        <dbReference type="ARBA" id="ARBA00038976"/>
    </source>
</evidence>
<dbReference type="InterPro" id="IPR002933">
    <property type="entry name" value="Peptidase_M20"/>
</dbReference>
<protein>
    <recommendedName>
        <fullName evidence="13">Cytosol non-specific dipeptidase</fullName>
        <ecNumber evidence="10">3.4.13.18</ecNumber>
    </recommendedName>
    <alternativeName>
        <fullName evidence="16">Aminoacyl-histidine dipeptidase</fullName>
    </alternativeName>
    <alternativeName>
        <fullName evidence="15">Beta-alanyl-histidine dipeptidase</fullName>
    </alternativeName>
    <alternativeName>
        <fullName evidence="14">Carnosinase</fullName>
    </alternativeName>
    <alternativeName>
        <fullName evidence="11">Peptidase D</fullName>
    </alternativeName>
    <alternativeName>
        <fullName evidence="17">Xaa-His dipeptidase</fullName>
    </alternativeName>
</protein>
<keyword evidence="5 19" id="KW-0378">Hydrolase</keyword>
<dbReference type="SUPFAM" id="SSF53187">
    <property type="entry name" value="Zn-dependent exopeptidases"/>
    <property type="match status" value="1"/>
</dbReference>
<name>A0A0X8VDH5_ANAPI</name>
<dbReference type="Gene3D" id="3.40.630.10">
    <property type="entry name" value="Zn peptidases"/>
    <property type="match status" value="2"/>
</dbReference>
<dbReference type="Pfam" id="PF07687">
    <property type="entry name" value="M20_dimer"/>
    <property type="match status" value="1"/>
</dbReference>
<evidence type="ECO:0000256" key="8">
    <source>
        <dbReference type="ARBA" id="ARBA00023285"/>
    </source>
</evidence>
<evidence type="ECO:0000313" key="19">
    <source>
        <dbReference type="EMBL" id="AMJ41936.1"/>
    </source>
</evidence>